<organism evidence="5 6">
    <name type="scientific">Candidatus Magasanikbacteria bacterium GW2011_GWC2_45_8</name>
    <dbReference type="NCBI Taxonomy" id="1619050"/>
    <lineage>
        <taxon>Bacteria</taxon>
        <taxon>Candidatus Magasanikiibacteriota</taxon>
    </lineage>
</organism>
<comment type="caution">
    <text evidence="5">The sequence shown here is derived from an EMBL/GenBank/DDBJ whole genome shotgun (WGS) entry which is preliminary data.</text>
</comment>
<evidence type="ECO:0000313" key="6">
    <source>
        <dbReference type="Proteomes" id="UP000034911"/>
    </source>
</evidence>
<name>A0A0G1N1G1_9BACT</name>
<evidence type="ECO:0000259" key="4">
    <source>
        <dbReference type="Pfam" id="PF18915"/>
    </source>
</evidence>
<proteinExistence type="predicted"/>
<feature type="domain" description="DUF5667" evidence="4">
    <location>
        <begin position="86"/>
        <end position="200"/>
    </location>
</feature>
<evidence type="ECO:0000256" key="2">
    <source>
        <dbReference type="SAM" id="MobiDB-lite"/>
    </source>
</evidence>
<dbReference type="Proteomes" id="UP000034911">
    <property type="component" value="Unassembled WGS sequence"/>
</dbReference>
<feature type="coiled-coil region" evidence="1">
    <location>
        <begin position="297"/>
        <end position="324"/>
    </location>
</feature>
<dbReference type="STRING" id="1619050.UX20_C0005G0010"/>
<keyword evidence="3" id="KW-0472">Membrane</keyword>
<keyword evidence="1" id="KW-0175">Coiled coil</keyword>
<evidence type="ECO:0000313" key="5">
    <source>
        <dbReference type="EMBL" id="KKU14162.1"/>
    </source>
</evidence>
<keyword evidence="3" id="KW-1133">Transmembrane helix</keyword>
<evidence type="ECO:0000256" key="3">
    <source>
        <dbReference type="SAM" id="Phobius"/>
    </source>
</evidence>
<dbReference type="InterPro" id="IPR043725">
    <property type="entry name" value="DUF5667"/>
</dbReference>
<keyword evidence="3" id="KW-0812">Transmembrane</keyword>
<accession>A0A0G1N1G1</accession>
<feature type="region of interest" description="Disordered" evidence="2">
    <location>
        <begin position="226"/>
        <end position="248"/>
    </location>
</feature>
<sequence>MRGAGSPRPEWLKANRDILLMQVKNSIRTEVKETRVWNTENLWQFLDVILPARTVYYVVRPAVAVMLIVGMMFGGWVTTVSASYNSLPGEYLYAVKMATEAVQVAVAPKPVETKLHAEFAVRRAQEVAQIVSKTESSPEKVKKVEATVKSLQKELDSAKGGLKDLKENGSKSDAAQAAKVVGEKAVEVQRVIEQTKNQVSPANTPVVVVTQATAAAAKDALNAVNKESTSSTTGAGIVGASANTNTASSAPVKELSALKESLKSAGVAAEDASAKAIQVLVDTHKEDKQSVSSADVKNAVDKKIQSVEEKMQSVNSQLQSIVATSTPAGSSTAVNRSETKILEKAVEKVVEPVRQTTENAKSTLQEAKDMAQSQNFDGALSKLQEVKDIVKAAEVSVEKIQTVGSTSTFAGVGVVEVKVEVEVEGRDAVGKDVSK</sequence>
<dbReference type="Pfam" id="PF18915">
    <property type="entry name" value="DUF5667"/>
    <property type="match status" value="1"/>
</dbReference>
<dbReference type="AlphaFoldDB" id="A0A0G1N1G1"/>
<protein>
    <recommendedName>
        <fullName evidence="4">DUF5667 domain-containing protein</fullName>
    </recommendedName>
</protein>
<gene>
    <name evidence="5" type="ORF">UX20_C0005G0010</name>
</gene>
<reference evidence="5 6" key="1">
    <citation type="journal article" date="2015" name="Nature">
        <title>rRNA introns, odd ribosomes, and small enigmatic genomes across a large radiation of phyla.</title>
        <authorList>
            <person name="Brown C.T."/>
            <person name="Hug L.A."/>
            <person name="Thomas B.C."/>
            <person name="Sharon I."/>
            <person name="Castelle C.J."/>
            <person name="Singh A."/>
            <person name="Wilkins M.J."/>
            <person name="Williams K.H."/>
            <person name="Banfield J.F."/>
        </authorList>
    </citation>
    <scope>NUCLEOTIDE SEQUENCE [LARGE SCALE GENOMIC DNA]</scope>
</reference>
<feature type="coiled-coil region" evidence="1">
    <location>
        <begin position="141"/>
        <end position="168"/>
    </location>
</feature>
<dbReference type="EMBL" id="LCLH01000005">
    <property type="protein sequence ID" value="KKU14162.1"/>
    <property type="molecule type" value="Genomic_DNA"/>
</dbReference>
<feature type="transmembrane region" description="Helical" evidence="3">
    <location>
        <begin position="55"/>
        <end position="77"/>
    </location>
</feature>
<evidence type="ECO:0000256" key="1">
    <source>
        <dbReference type="SAM" id="Coils"/>
    </source>
</evidence>